<evidence type="ECO:0000256" key="1">
    <source>
        <dbReference type="ARBA" id="ARBA00022727"/>
    </source>
</evidence>
<dbReference type="NCBIfam" id="NF005537">
    <property type="entry name" value="PRK07199.1"/>
    <property type="match status" value="1"/>
</dbReference>
<dbReference type="SMART" id="SM01400">
    <property type="entry name" value="Pribosyltran_N"/>
    <property type="match status" value="1"/>
</dbReference>
<dbReference type="GO" id="GO:0016301">
    <property type="term" value="F:kinase activity"/>
    <property type="evidence" value="ECO:0007669"/>
    <property type="project" value="UniProtKB-KW"/>
</dbReference>
<feature type="domain" description="Ribose-phosphate pyrophosphokinase N-terminal" evidence="3">
    <location>
        <begin position="1"/>
        <end position="112"/>
    </location>
</feature>
<sequence>MLILSFPESRSQAQQLAAALGLVCKNVDIHHFPDGESRLVLPGDLPEQVIFHRSLDRPNDKLVELLLAADSAREQGVKQLTLVAPYLCYMRQDKAFHPGEVVSQKIIGRFLASHFDQVLTVDAHLHRIQRLEQAIPARHAQNLSATKAMGQFLKQQDLQALLLGPDQESRQWVAAIADIARLDYVVADKTRLGDQDVRISLPEAEYKNRDIVIVDDVISSGYTVAVAAQKAQEKGARAVHCLVTHALFAKQAVENLRAAGIQQIWSSDSISHSSNVIPLAPLLAEALKN</sequence>
<dbReference type="NCBIfam" id="TIGR01251">
    <property type="entry name" value="ribP_PPkin"/>
    <property type="match status" value="1"/>
</dbReference>
<accession>A0A3B1BCM5</accession>
<dbReference type="InterPro" id="IPR029057">
    <property type="entry name" value="PRTase-like"/>
</dbReference>
<dbReference type="CDD" id="cd06223">
    <property type="entry name" value="PRTases_typeI"/>
    <property type="match status" value="1"/>
</dbReference>
<keyword evidence="4" id="KW-0808">Transferase</keyword>
<feature type="domain" description="Phosphoribosyltransferase" evidence="2">
    <location>
        <begin position="156"/>
        <end position="246"/>
    </location>
</feature>
<dbReference type="InterPro" id="IPR029099">
    <property type="entry name" value="Pribosyltran_N"/>
</dbReference>
<evidence type="ECO:0000313" key="4">
    <source>
        <dbReference type="EMBL" id="VAX13832.1"/>
    </source>
</evidence>
<dbReference type="Gene3D" id="3.40.50.2020">
    <property type="match status" value="2"/>
</dbReference>
<organism evidence="4">
    <name type="scientific">hydrothermal vent metagenome</name>
    <dbReference type="NCBI Taxonomy" id="652676"/>
    <lineage>
        <taxon>unclassified sequences</taxon>
        <taxon>metagenomes</taxon>
        <taxon>ecological metagenomes</taxon>
    </lineage>
</organism>
<dbReference type="EMBL" id="UOFZ01000137">
    <property type="protein sequence ID" value="VAX13832.1"/>
    <property type="molecule type" value="Genomic_DNA"/>
</dbReference>
<dbReference type="PANTHER" id="PTHR10210:SF41">
    <property type="entry name" value="RIBOSE-PHOSPHATE PYROPHOSPHOKINASE 1, CHLOROPLASTIC"/>
    <property type="match status" value="1"/>
</dbReference>
<evidence type="ECO:0000259" key="2">
    <source>
        <dbReference type="Pfam" id="PF00156"/>
    </source>
</evidence>
<dbReference type="SUPFAM" id="SSF53271">
    <property type="entry name" value="PRTase-like"/>
    <property type="match status" value="2"/>
</dbReference>
<dbReference type="InterPro" id="IPR000836">
    <property type="entry name" value="PRTase_dom"/>
</dbReference>
<gene>
    <name evidence="4" type="ORF">MNBD_GAMMA24-590</name>
</gene>
<reference evidence="4" key="1">
    <citation type="submission" date="2018-06" db="EMBL/GenBank/DDBJ databases">
        <authorList>
            <person name="Zhirakovskaya E."/>
        </authorList>
    </citation>
    <scope>NUCLEOTIDE SEQUENCE</scope>
</reference>
<dbReference type="GO" id="GO:0005737">
    <property type="term" value="C:cytoplasm"/>
    <property type="evidence" value="ECO:0007669"/>
    <property type="project" value="TreeGrafter"/>
</dbReference>
<dbReference type="Pfam" id="PF13793">
    <property type="entry name" value="Pribosyltran_N"/>
    <property type="match status" value="1"/>
</dbReference>
<keyword evidence="4" id="KW-0418">Kinase</keyword>
<keyword evidence="1" id="KW-0545">Nucleotide biosynthesis</keyword>
<dbReference type="GO" id="GO:0006015">
    <property type="term" value="P:5-phosphoribose 1-diphosphate biosynthetic process"/>
    <property type="evidence" value="ECO:0007669"/>
    <property type="project" value="TreeGrafter"/>
</dbReference>
<evidence type="ECO:0000259" key="3">
    <source>
        <dbReference type="Pfam" id="PF13793"/>
    </source>
</evidence>
<dbReference type="GO" id="GO:0000287">
    <property type="term" value="F:magnesium ion binding"/>
    <property type="evidence" value="ECO:0007669"/>
    <property type="project" value="InterPro"/>
</dbReference>
<dbReference type="GO" id="GO:0004749">
    <property type="term" value="F:ribose phosphate diphosphokinase activity"/>
    <property type="evidence" value="ECO:0007669"/>
    <property type="project" value="TreeGrafter"/>
</dbReference>
<dbReference type="AlphaFoldDB" id="A0A3B1BCM5"/>
<protein>
    <submittedName>
        <fullName evidence="4">Ribose-phosphate pyrophosphokinase, possible alternative form 2</fullName>
    </submittedName>
</protein>
<dbReference type="InterPro" id="IPR005946">
    <property type="entry name" value="Rib-P_diPkinase"/>
</dbReference>
<dbReference type="Pfam" id="PF00156">
    <property type="entry name" value="Pribosyltran"/>
    <property type="match status" value="1"/>
</dbReference>
<dbReference type="PANTHER" id="PTHR10210">
    <property type="entry name" value="RIBOSE-PHOSPHATE DIPHOSPHOKINASE FAMILY MEMBER"/>
    <property type="match status" value="1"/>
</dbReference>
<proteinExistence type="predicted"/>
<dbReference type="GO" id="GO:0002189">
    <property type="term" value="C:ribose phosphate diphosphokinase complex"/>
    <property type="evidence" value="ECO:0007669"/>
    <property type="project" value="TreeGrafter"/>
</dbReference>
<name>A0A3B1BCM5_9ZZZZ</name>
<dbReference type="GO" id="GO:0006164">
    <property type="term" value="P:purine nucleotide biosynthetic process"/>
    <property type="evidence" value="ECO:0007669"/>
    <property type="project" value="TreeGrafter"/>
</dbReference>